<organism evidence="10 11">
    <name type="scientific">Rhypophila decipiens</name>
    <dbReference type="NCBI Taxonomy" id="261697"/>
    <lineage>
        <taxon>Eukaryota</taxon>
        <taxon>Fungi</taxon>
        <taxon>Dikarya</taxon>
        <taxon>Ascomycota</taxon>
        <taxon>Pezizomycotina</taxon>
        <taxon>Sordariomycetes</taxon>
        <taxon>Sordariomycetidae</taxon>
        <taxon>Sordariales</taxon>
        <taxon>Naviculisporaceae</taxon>
        <taxon>Rhypophila</taxon>
    </lineage>
</organism>
<reference evidence="10" key="1">
    <citation type="journal article" date="2023" name="Mol. Phylogenet. Evol.">
        <title>Genome-scale phylogeny and comparative genomics of the fungal order Sordariales.</title>
        <authorList>
            <person name="Hensen N."/>
            <person name="Bonometti L."/>
            <person name="Westerberg I."/>
            <person name="Brannstrom I.O."/>
            <person name="Guillou S."/>
            <person name="Cros-Aarteil S."/>
            <person name="Calhoun S."/>
            <person name="Haridas S."/>
            <person name="Kuo A."/>
            <person name="Mondo S."/>
            <person name="Pangilinan J."/>
            <person name="Riley R."/>
            <person name="LaButti K."/>
            <person name="Andreopoulos B."/>
            <person name="Lipzen A."/>
            <person name="Chen C."/>
            <person name="Yan M."/>
            <person name="Daum C."/>
            <person name="Ng V."/>
            <person name="Clum A."/>
            <person name="Steindorff A."/>
            <person name="Ohm R.A."/>
            <person name="Martin F."/>
            <person name="Silar P."/>
            <person name="Natvig D.O."/>
            <person name="Lalanne C."/>
            <person name="Gautier V."/>
            <person name="Ament-Velasquez S.L."/>
            <person name="Kruys A."/>
            <person name="Hutchinson M.I."/>
            <person name="Powell A.J."/>
            <person name="Barry K."/>
            <person name="Miller A.N."/>
            <person name="Grigoriev I.V."/>
            <person name="Debuchy R."/>
            <person name="Gladieux P."/>
            <person name="Hiltunen Thoren M."/>
            <person name="Johannesson H."/>
        </authorList>
    </citation>
    <scope>NUCLEOTIDE SEQUENCE</scope>
    <source>
        <strain evidence="10">PSN293</strain>
    </source>
</reference>
<dbReference type="PRINTS" id="PR01415">
    <property type="entry name" value="ANKYRIN"/>
</dbReference>
<keyword evidence="4" id="KW-0862">Zinc</keyword>
<evidence type="ECO:0000259" key="8">
    <source>
        <dbReference type="Pfam" id="PF00569"/>
    </source>
</evidence>
<dbReference type="SUPFAM" id="SSF48403">
    <property type="entry name" value="Ankyrin repeat"/>
    <property type="match status" value="3"/>
</dbReference>
<dbReference type="InterPro" id="IPR056884">
    <property type="entry name" value="NPHP3-like_N"/>
</dbReference>
<evidence type="ECO:0000313" key="11">
    <source>
        <dbReference type="Proteomes" id="UP001301769"/>
    </source>
</evidence>
<evidence type="ECO:0000256" key="4">
    <source>
        <dbReference type="ARBA" id="ARBA00022833"/>
    </source>
</evidence>
<name>A0AAN7B417_9PEZI</name>
<feature type="compositionally biased region" description="Low complexity" evidence="7">
    <location>
        <begin position="1"/>
        <end position="10"/>
    </location>
</feature>
<dbReference type="Gene3D" id="1.25.40.20">
    <property type="entry name" value="Ankyrin repeat-containing domain"/>
    <property type="match status" value="6"/>
</dbReference>
<dbReference type="SMART" id="SM00248">
    <property type="entry name" value="ANK"/>
    <property type="match status" value="18"/>
</dbReference>
<feature type="domain" description="Nephrocystin 3-like N-terminal" evidence="9">
    <location>
        <begin position="368"/>
        <end position="526"/>
    </location>
</feature>
<dbReference type="PANTHER" id="PTHR24198:SF194">
    <property type="entry name" value="INVERSIN-A"/>
    <property type="match status" value="1"/>
</dbReference>
<sequence>MSDSESVSSEPSPPNSGAASPEPETEQPNPEETRQKEKSGVQGTPEPIDADVKPPLVESDGVRLSWPDPSGFVDEPAEDGPIASFDYVFVPGIYGNHQDGEEAGPDSRSSSWAVEYVKQAGRNDRILKFEYAAKTLFSGVKCRQAIRSCALQLLRGVLALRRDAKRRRLIAFIAFDLGGILVKDALVAAVLDPGAWPDVADMSRILIFCGCPQRSTGYLDMEHRLCRFVYESSTKAVSDVTPSASSIAGLAAATIEVNGLFVDSKASLRCRIISVHAGPPLTDKDTTAKRISSVFDNYGGTLGVPFEKRFVLTGSDGSEITSYLDGLGSVLDANYTAEAMSYERKLLSVASPIDPFRSAASVRDSSSAVTETSAYKTWIDLPGPQILYIHGPQGARDAAEQVFYALDAMKHTEDTIVLYFSFDQGDVRRDSIRDMASTFMAQIICQFPHNADWTDRLFTQLDLERGWTEADLIYWLERFRFNNDFEHAIYVINHFDECTKGSQQFLQKFKYLSANSEGQWKIVLTSHKPGALLGELSDTALTTLDLSTSTDSKNSSAETEGEIKQLMHSRPELLLQESLVRRELAEIAGIDPLARRLVITQAGTQPDWPNRLSVRILLEPLNSANDSQWEDSILASLLDRLLRSVKERVPTLRLLLSWLLYTVRPLTIWELGTVLYLDSSADKNVAVPPASAMSHLIGNIQVWLAGIVEVDHNEVRLSHPRLRNILMSKVGLSGKEGNKSPRNVHVWDDISATAHFDIARQCLNYLSQPEVRDIVDRTGSFAGVPVHVFADRGNLCSYALQAWTYHFLKASPADQTKLASQFEFSRLGRSWARGYWALSNPVTRNKKPLDSLFPVFAGLGLCNAVKPRDKDDLSCGIVEAASKGHSQTVKRLIKHNTLSEETLLEVLVAAGASGDDGLILSLIQHISSKSNSPDAVVWPTSLLYRAAWLGLDRVIESLLQLGVGADPGHPIREKLNLSPLYQAIRNFHVAAVRVLISAGADVSFRAVYGRTALHLAAQLGNAEIAGLLVHEGKSDIESQDDSKITPLYLACLYGHHAVAKELLLLGADPNMGLTTENPDKMWTPLIVAAEGGFHTCTKLLIENKVSIDLNGPTTDGTALRHAVIKGQAESCELLLEGGANPNSPFINTPLIVQLVQYIGSERQEKRVQILKLLLDKGVNVNAKGEDSQATIVSLLNWDDIGPFYEVVLNHPGVDVNVLNTENETPLHSATLNKHLAAVELLLAHGADVNRVSSGGFTPLYNAIPKPELVGALLKAGANPSISKYGGFTCLMYAAWSEVGNEESLKLLLEHNVALETECSNDVECTGWTALTCALATGYAAAVRHLVEAGANLKHVGADGIPILHHAASTTIDPTGKLAIVLEYLTRLDLNQTDKHGRTALHLTSIPVENLKRLINAGADVNILDEEGQTPLNSDNISVEATELLLKHGADPNILAPAYGGPLHRSARGSNFQMAKLLVENEAVDVNAAAPSMCGTPLMSACLCWQNYEDHVAEIVQLLLSRGADVNGKGGLFGYALNAAAFLTGPAVIDILIANKASTDVKDDLGRRPAHFAAMHNVETFQKVVDIGCDVGKSDITGRTTLMWAAPPGNVETAKKLLDMTPDSDIDTKDQDGWTALCWAARGPRVYYAGTRTAGDPAEFIKLLLERGADKRVVVTGPGGERWTPLKIARFHAALPEVVELLKGEGESGPEDGSKVGGNAAFACDGCCSIIFGFRYGCKTCHWFDLCFKCYPHRKELHLPGDHEFEENGPEFEEEADSERSEDSS</sequence>
<dbReference type="PROSITE" id="PS50297">
    <property type="entry name" value="ANK_REP_REGION"/>
    <property type="match status" value="4"/>
</dbReference>
<feature type="repeat" description="ANK" evidence="6">
    <location>
        <begin position="1008"/>
        <end position="1032"/>
    </location>
</feature>
<dbReference type="InterPro" id="IPR036770">
    <property type="entry name" value="Ankyrin_rpt-contain_sf"/>
</dbReference>
<dbReference type="GO" id="GO:0008270">
    <property type="term" value="F:zinc ion binding"/>
    <property type="evidence" value="ECO:0007669"/>
    <property type="project" value="UniProtKB-KW"/>
</dbReference>
<feature type="repeat" description="ANK" evidence="6">
    <location>
        <begin position="1042"/>
        <end position="1074"/>
    </location>
</feature>
<reference evidence="10" key="2">
    <citation type="submission" date="2023-05" db="EMBL/GenBank/DDBJ databases">
        <authorList>
            <consortium name="Lawrence Berkeley National Laboratory"/>
            <person name="Steindorff A."/>
            <person name="Hensen N."/>
            <person name="Bonometti L."/>
            <person name="Westerberg I."/>
            <person name="Brannstrom I.O."/>
            <person name="Guillou S."/>
            <person name="Cros-Aarteil S."/>
            <person name="Calhoun S."/>
            <person name="Haridas S."/>
            <person name="Kuo A."/>
            <person name="Mondo S."/>
            <person name="Pangilinan J."/>
            <person name="Riley R."/>
            <person name="Labutti K."/>
            <person name="Andreopoulos B."/>
            <person name="Lipzen A."/>
            <person name="Chen C."/>
            <person name="Yanf M."/>
            <person name="Daum C."/>
            <person name="Ng V."/>
            <person name="Clum A."/>
            <person name="Ohm R."/>
            <person name="Martin F."/>
            <person name="Silar P."/>
            <person name="Natvig D."/>
            <person name="Lalanne C."/>
            <person name="Gautier V."/>
            <person name="Ament-Velasquez S.L."/>
            <person name="Kruys A."/>
            <person name="Hutchinson M.I."/>
            <person name="Powell A.J."/>
            <person name="Barry K."/>
            <person name="Miller A.N."/>
            <person name="Grigoriev I.V."/>
            <person name="Debuchy R."/>
            <person name="Gladieux P."/>
            <person name="Thoren M.H."/>
            <person name="Johannesson H."/>
        </authorList>
    </citation>
    <scope>NUCLEOTIDE SEQUENCE</scope>
    <source>
        <strain evidence="10">PSN293</strain>
    </source>
</reference>
<dbReference type="Pfam" id="PF00569">
    <property type="entry name" value="ZZ"/>
    <property type="match status" value="1"/>
</dbReference>
<keyword evidence="5 6" id="KW-0040">ANK repeat</keyword>
<keyword evidence="3" id="KW-0863">Zinc-finger</keyword>
<evidence type="ECO:0000256" key="1">
    <source>
        <dbReference type="ARBA" id="ARBA00022723"/>
    </source>
</evidence>
<feature type="repeat" description="ANK" evidence="6">
    <location>
        <begin position="1221"/>
        <end position="1253"/>
    </location>
</feature>
<comment type="caution">
    <text evidence="10">The sequence shown here is derived from an EMBL/GenBank/DDBJ whole genome shotgun (WGS) entry which is preliminary data.</text>
</comment>
<evidence type="ECO:0000259" key="9">
    <source>
        <dbReference type="Pfam" id="PF24883"/>
    </source>
</evidence>
<dbReference type="CDD" id="cd02249">
    <property type="entry name" value="ZZ"/>
    <property type="match status" value="1"/>
</dbReference>
<dbReference type="Gene3D" id="3.30.60.90">
    <property type="match status" value="1"/>
</dbReference>
<feature type="region of interest" description="Disordered" evidence="7">
    <location>
        <begin position="1"/>
        <end position="77"/>
    </location>
</feature>
<evidence type="ECO:0000256" key="5">
    <source>
        <dbReference type="ARBA" id="ARBA00023043"/>
    </source>
</evidence>
<gene>
    <name evidence="10" type="ORF">QBC37DRAFT_430690</name>
</gene>
<keyword evidence="1" id="KW-0479">Metal-binding</keyword>
<evidence type="ECO:0000256" key="7">
    <source>
        <dbReference type="SAM" id="MobiDB-lite"/>
    </source>
</evidence>
<evidence type="ECO:0000256" key="3">
    <source>
        <dbReference type="ARBA" id="ARBA00022771"/>
    </source>
</evidence>
<evidence type="ECO:0000256" key="2">
    <source>
        <dbReference type="ARBA" id="ARBA00022737"/>
    </source>
</evidence>
<dbReference type="InterPro" id="IPR043145">
    <property type="entry name" value="Znf_ZZ_sf"/>
</dbReference>
<feature type="repeat" description="ANK" evidence="6">
    <location>
        <begin position="975"/>
        <end position="1007"/>
    </location>
</feature>
<feature type="compositionally biased region" description="Acidic residues" evidence="7">
    <location>
        <begin position="1763"/>
        <end position="1776"/>
    </location>
</feature>
<protein>
    <submittedName>
        <fullName evidence="10">Ankyrin repeat-containing domain protein</fullName>
    </submittedName>
</protein>
<keyword evidence="2" id="KW-0677">Repeat</keyword>
<dbReference type="Pfam" id="PF24883">
    <property type="entry name" value="NPHP3_N"/>
    <property type="match status" value="1"/>
</dbReference>
<evidence type="ECO:0000256" key="6">
    <source>
        <dbReference type="PROSITE-ProRule" id="PRU00023"/>
    </source>
</evidence>
<dbReference type="Pfam" id="PF12796">
    <property type="entry name" value="Ank_2"/>
    <property type="match status" value="6"/>
</dbReference>
<dbReference type="Proteomes" id="UP001301769">
    <property type="component" value="Unassembled WGS sequence"/>
</dbReference>
<dbReference type="PANTHER" id="PTHR24198">
    <property type="entry name" value="ANKYRIN REPEAT AND PROTEIN KINASE DOMAIN-CONTAINING PROTEIN"/>
    <property type="match status" value="1"/>
</dbReference>
<proteinExistence type="predicted"/>
<dbReference type="InterPro" id="IPR000433">
    <property type="entry name" value="Znf_ZZ"/>
</dbReference>
<dbReference type="SUPFAM" id="SSF57850">
    <property type="entry name" value="RING/U-box"/>
    <property type="match status" value="1"/>
</dbReference>
<evidence type="ECO:0000313" key="10">
    <source>
        <dbReference type="EMBL" id="KAK4209227.1"/>
    </source>
</evidence>
<accession>A0AAN7B417</accession>
<feature type="region of interest" description="Disordered" evidence="7">
    <location>
        <begin position="1761"/>
        <end position="1784"/>
    </location>
</feature>
<feature type="domain" description="ZZ-type" evidence="8">
    <location>
        <begin position="1720"/>
        <end position="1754"/>
    </location>
</feature>
<dbReference type="EMBL" id="MU858212">
    <property type="protein sequence ID" value="KAK4209227.1"/>
    <property type="molecule type" value="Genomic_DNA"/>
</dbReference>
<keyword evidence="11" id="KW-1185">Reference proteome</keyword>
<dbReference type="InterPro" id="IPR002110">
    <property type="entry name" value="Ankyrin_rpt"/>
</dbReference>
<dbReference type="PROSITE" id="PS50088">
    <property type="entry name" value="ANK_REPEAT"/>
    <property type="match status" value="4"/>
</dbReference>